<dbReference type="Proteomes" id="UP000749559">
    <property type="component" value="Unassembled WGS sequence"/>
</dbReference>
<dbReference type="InterPro" id="IPR016186">
    <property type="entry name" value="C-type_lectin-like/link_sf"/>
</dbReference>
<dbReference type="SMART" id="SM00034">
    <property type="entry name" value="CLECT"/>
    <property type="match status" value="1"/>
</dbReference>
<dbReference type="SUPFAM" id="SSF57414">
    <property type="entry name" value="Hairpin loop containing domain-like"/>
    <property type="match status" value="1"/>
</dbReference>
<dbReference type="AlphaFoldDB" id="A0A8J1TIF4"/>
<dbReference type="SUPFAM" id="SSF56436">
    <property type="entry name" value="C-type lectin-like"/>
    <property type="match status" value="1"/>
</dbReference>
<dbReference type="Gene3D" id="3.10.100.10">
    <property type="entry name" value="Mannose-Binding Protein A, subunit A"/>
    <property type="match status" value="1"/>
</dbReference>
<dbReference type="InterPro" id="IPR003609">
    <property type="entry name" value="Pan_app"/>
</dbReference>
<dbReference type="InterPro" id="IPR001304">
    <property type="entry name" value="C-type_lectin-like"/>
</dbReference>
<protein>
    <submittedName>
        <fullName evidence="1">Uncharacterized protein</fullName>
    </submittedName>
</protein>
<evidence type="ECO:0000313" key="2">
    <source>
        <dbReference type="Proteomes" id="UP000749559"/>
    </source>
</evidence>
<dbReference type="InterPro" id="IPR016187">
    <property type="entry name" value="CTDL_fold"/>
</dbReference>
<gene>
    <name evidence="1" type="ORF">OFUS_LOCUS4521</name>
</gene>
<name>A0A8J1TIF4_OWEFU</name>
<sequence>MDEVLITMLLGSFALSANCCTSPFAGDQCQYEYKLYKHGDLTRPEAISRCSSEFGGVLAKVDNAVDSASLQVIFNANSMSSRKAWIGAERTSGGSWGQWYHDGSPLTWTYWDSSPDSSYKVYVDGGNMRWRDEDADKTVEDVACMIVHDETTVQTTEPTTVQTTEPTTVQTTEPTTVQTTGPTTVQTTEPTTVQATEPTTEQPCVQQNIDTLSYALKMENKAVNNLTNAIGGEFTTRSKLECATKCLKVPNCSCEAFIFNKSDKSCTLLESKIPEKKEDIVYV</sequence>
<dbReference type="Pfam" id="PF00024">
    <property type="entry name" value="PAN_1"/>
    <property type="match status" value="1"/>
</dbReference>
<organism evidence="1 2">
    <name type="scientific">Owenia fusiformis</name>
    <name type="common">Polychaete worm</name>
    <dbReference type="NCBI Taxonomy" id="6347"/>
    <lineage>
        <taxon>Eukaryota</taxon>
        <taxon>Metazoa</taxon>
        <taxon>Spiralia</taxon>
        <taxon>Lophotrochozoa</taxon>
        <taxon>Annelida</taxon>
        <taxon>Polychaeta</taxon>
        <taxon>Sedentaria</taxon>
        <taxon>Canalipalpata</taxon>
        <taxon>Sabellida</taxon>
        <taxon>Oweniida</taxon>
        <taxon>Oweniidae</taxon>
        <taxon>Owenia</taxon>
    </lineage>
</organism>
<keyword evidence="2" id="KW-1185">Reference proteome</keyword>
<accession>A0A8J1TIF4</accession>
<reference evidence="1" key="1">
    <citation type="submission" date="2022-03" db="EMBL/GenBank/DDBJ databases">
        <authorList>
            <person name="Martin C."/>
        </authorList>
    </citation>
    <scope>NUCLEOTIDE SEQUENCE</scope>
</reference>
<proteinExistence type="predicted"/>
<dbReference type="EMBL" id="CAIIXF020000002">
    <property type="protein sequence ID" value="CAH1777490.1"/>
    <property type="molecule type" value="Genomic_DNA"/>
</dbReference>
<dbReference type="PROSITE" id="PS50948">
    <property type="entry name" value="PAN"/>
    <property type="match status" value="1"/>
</dbReference>
<dbReference type="PROSITE" id="PS50041">
    <property type="entry name" value="C_TYPE_LECTIN_2"/>
    <property type="match status" value="1"/>
</dbReference>
<evidence type="ECO:0000313" key="1">
    <source>
        <dbReference type="EMBL" id="CAH1777490.1"/>
    </source>
</evidence>
<comment type="caution">
    <text evidence="1">The sequence shown here is derived from an EMBL/GenBank/DDBJ whole genome shotgun (WGS) entry which is preliminary data.</text>
</comment>
<dbReference type="CDD" id="cd00037">
    <property type="entry name" value="CLECT"/>
    <property type="match status" value="1"/>
</dbReference>